<sequence>MLPDPNFPDAPPYDGLRYYIKWRILSYTEATWELYEAHRLKNQSSRLVEQMRSIRRDHCGLLTGTHLQNKTEELWALLNFLDGKSFPSISNFLDKFGDLHEAQQVADLHKMLKSYLLRRVKEDVEKSLPPKEETIVEVELTPVQKQWYRAIYEKKHGVFESWW</sequence>
<protein>
    <submittedName>
        <fullName evidence="1">Uncharacterized protein</fullName>
    </submittedName>
</protein>
<accession>A0ACC0W7E2</accession>
<evidence type="ECO:0000313" key="2">
    <source>
        <dbReference type="Proteomes" id="UP001163321"/>
    </source>
</evidence>
<name>A0ACC0W7E2_9STRA</name>
<keyword evidence="2" id="KW-1185">Reference proteome</keyword>
<dbReference type="Proteomes" id="UP001163321">
    <property type="component" value="Chromosome 4"/>
</dbReference>
<evidence type="ECO:0000313" key="1">
    <source>
        <dbReference type="EMBL" id="KAI9914045.1"/>
    </source>
</evidence>
<proteinExistence type="predicted"/>
<organism evidence="1 2">
    <name type="scientific">Peronosclerospora sorghi</name>
    <dbReference type="NCBI Taxonomy" id="230839"/>
    <lineage>
        <taxon>Eukaryota</taxon>
        <taxon>Sar</taxon>
        <taxon>Stramenopiles</taxon>
        <taxon>Oomycota</taxon>
        <taxon>Peronosporomycetes</taxon>
        <taxon>Peronosporales</taxon>
        <taxon>Peronosporaceae</taxon>
        <taxon>Peronosclerospora</taxon>
    </lineage>
</organism>
<gene>
    <name evidence="1" type="ORF">PsorP6_005084</name>
</gene>
<comment type="caution">
    <text evidence="1">The sequence shown here is derived from an EMBL/GenBank/DDBJ whole genome shotgun (WGS) entry which is preliminary data.</text>
</comment>
<dbReference type="EMBL" id="CM047583">
    <property type="protein sequence ID" value="KAI9914045.1"/>
    <property type="molecule type" value="Genomic_DNA"/>
</dbReference>
<reference evidence="1 2" key="1">
    <citation type="journal article" date="2022" name="bioRxiv">
        <title>The genome of the oomycete Peronosclerospora sorghi, a cosmopolitan pathogen of maize and sorghum, is inflated with dispersed pseudogenes.</title>
        <authorList>
            <person name="Fletcher K."/>
            <person name="Martin F."/>
            <person name="Isakeit T."/>
            <person name="Cavanaugh K."/>
            <person name="Magill C."/>
            <person name="Michelmore R."/>
        </authorList>
    </citation>
    <scope>NUCLEOTIDE SEQUENCE [LARGE SCALE GENOMIC DNA]</scope>
    <source>
        <strain evidence="1">P6</strain>
    </source>
</reference>